<organism evidence="3 4">
    <name type="scientific">Paludisphaera mucosa</name>
    <dbReference type="NCBI Taxonomy" id="3030827"/>
    <lineage>
        <taxon>Bacteria</taxon>
        <taxon>Pseudomonadati</taxon>
        <taxon>Planctomycetota</taxon>
        <taxon>Planctomycetia</taxon>
        <taxon>Isosphaerales</taxon>
        <taxon>Isosphaeraceae</taxon>
        <taxon>Paludisphaera</taxon>
    </lineage>
</organism>
<feature type="region of interest" description="Disordered" evidence="2">
    <location>
        <begin position="246"/>
        <end position="267"/>
    </location>
</feature>
<dbReference type="RefSeq" id="WP_277858727.1">
    <property type="nucleotide sequence ID" value="NZ_JARRAG010000001.1"/>
</dbReference>
<dbReference type="Pfam" id="PF02613">
    <property type="entry name" value="Nitrate_red_del"/>
    <property type="match status" value="1"/>
</dbReference>
<evidence type="ECO:0000313" key="3">
    <source>
        <dbReference type="EMBL" id="MDG3002363.1"/>
    </source>
</evidence>
<keyword evidence="1" id="KW-0143">Chaperone</keyword>
<dbReference type="PANTHER" id="PTHR34227">
    <property type="entry name" value="CHAPERONE PROTEIN YCDY"/>
    <property type="match status" value="1"/>
</dbReference>
<comment type="caution">
    <text evidence="3">The sequence shown here is derived from an EMBL/GenBank/DDBJ whole genome shotgun (WGS) entry which is preliminary data.</text>
</comment>
<keyword evidence="4" id="KW-1185">Reference proteome</keyword>
<dbReference type="EMBL" id="JARRAG010000001">
    <property type="protein sequence ID" value="MDG3002363.1"/>
    <property type="molecule type" value="Genomic_DNA"/>
</dbReference>
<accession>A0ABT6F447</accession>
<feature type="compositionally biased region" description="Polar residues" evidence="2">
    <location>
        <begin position="248"/>
        <end position="267"/>
    </location>
</feature>
<dbReference type="InterPro" id="IPR020945">
    <property type="entry name" value="DMSO/NO3_reduct_chaperone"/>
</dbReference>
<dbReference type="Gene3D" id="1.10.3480.10">
    <property type="entry name" value="TorD-like"/>
    <property type="match status" value="1"/>
</dbReference>
<evidence type="ECO:0000256" key="2">
    <source>
        <dbReference type="SAM" id="MobiDB-lite"/>
    </source>
</evidence>
<proteinExistence type="predicted"/>
<dbReference type="PANTHER" id="PTHR34227:SF1">
    <property type="entry name" value="DIMETHYL SULFOXIDE REDUCTASE CHAPERONE-RELATED"/>
    <property type="match status" value="1"/>
</dbReference>
<sequence length="267" mass="29935">MCDDCTSEADVVDAGRERIYEFLAAILTNPDAGTWGRVTDPEEQRRDVATVDALRAAAASRDVGLENGDATSSDLDLRALVVELCQPLGHLKADCDRFFVRARRNSHSPLEMDHKTAWLKRRPERAVEELNREYEDAACPEHENLPTRPDHASRELEFMAWLIAQARFQRRMACLGAASPEAVRSCDLAQRHFFGHHLAGWLPELAAQLREFAGGGCLEQLGRFLAAWIATERRCLDVEPRFAEADESMQTTETAPESTRSRQVVCA</sequence>
<reference evidence="3 4" key="1">
    <citation type="submission" date="2023-03" db="EMBL/GenBank/DDBJ databases">
        <title>Paludisphaera mucosa sp. nov. a novel planctomycete from northern fen.</title>
        <authorList>
            <person name="Ivanova A."/>
        </authorList>
    </citation>
    <scope>NUCLEOTIDE SEQUENCE [LARGE SCALE GENOMIC DNA]</scope>
    <source>
        <strain evidence="3 4">Pla2</strain>
    </source>
</reference>
<evidence type="ECO:0000256" key="1">
    <source>
        <dbReference type="ARBA" id="ARBA00023186"/>
    </source>
</evidence>
<dbReference type="SUPFAM" id="SSF89155">
    <property type="entry name" value="TorD-like"/>
    <property type="match status" value="1"/>
</dbReference>
<dbReference type="InterPro" id="IPR050289">
    <property type="entry name" value="TorD/DmsD_chaperones"/>
</dbReference>
<protein>
    <submittedName>
        <fullName evidence="3">Molecular chaperone TorD family protein</fullName>
    </submittedName>
</protein>
<dbReference type="Proteomes" id="UP001216907">
    <property type="component" value="Unassembled WGS sequence"/>
</dbReference>
<dbReference type="InterPro" id="IPR036411">
    <property type="entry name" value="TorD-like_sf"/>
</dbReference>
<name>A0ABT6F447_9BACT</name>
<evidence type="ECO:0000313" key="4">
    <source>
        <dbReference type="Proteomes" id="UP001216907"/>
    </source>
</evidence>
<gene>
    <name evidence="3" type="ORF">PZE19_01055</name>
</gene>